<evidence type="ECO:0000256" key="2">
    <source>
        <dbReference type="SAM" id="SignalP"/>
    </source>
</evidence>
<keyword evidence="1" id="KW-1133">Transmembrane helix</keyword>
<dbReference type="AlphaFoldDB" id="A0A813KYJ8"/>
<feature type="chain" id="PRO_5032809958" description="G protein-coupled receptor" evidence="2">
    <location>
        <begin position="25"/>
        <end position="244"/>
    </location>
</feature>
<dbReference type="Proteomes" id="UP000626109">
    <property type="component" value="Unassembled WGS sequence"/>
</dbReference>
<accession>A0A813KYJ8</accession>
<gene>
    <name evidence="3" type="ORF">PGLA2088_LOCUS38769</name>
</gene>
<evidence type="ECO:0000256" key="1">
    <source>
        <dbReference type="SAM" id="Phobius"/>
    </source>
</evidence>
<sequence length="244" mass="27923">MLNKTFYYSIMLLWVLTQMQEVRSVERLMRMISNLRSCEKKSEMLHFSETGNFAVVGKCHITAMTTSARACVYTLVCLPRIAIACYLLVLGCRWLSASDDFGEIILNSLALSFVIGIDELIYHSILPVATRKQVEVTMFFFEEGREPKTVRQVESSERSGYKRSLIAVAASVSFLFAYGEYFQSVLPPSLEHLNQIWRAHNQRSRALLCQQFAFSWHGDCYAEGHAFNLHASTMNETELGFNRE</sequence>
<keyword evidence="1" id="KW-0472">Membrane</keyword>
<feature type="transmembrane region" description="Helical" evidence="1">
    <location>
        <begin position="70"/>
        <end position="89"/>
    </location>
</feature>
<proteinExistence type="predicted"/>
<evidence type="ECO:0000313" key="3">
    <source>
        <dbReference type="EMBL" id="CAE8715797.1"/>
    </source>
</evidence>
<evidence type="ECO:0008006" key="5">
    <source>
        <dbReference type="Google" id="ProtNLM"/>
    </source>
</evidence>
<reference evidence="3" key="1">
    <citation type="submission" date="2021-02" db="EMBL/GenBank/DDBJ databases">
        <authorList>
            <person name="Dougan E. K."/>
            <person name="Rhodes N."/>
            <person name="Thang M."/>
            <person name="Chan C."/>
        </authorList>
    </citation>
    <scope>NUCLEOTIDE SEQUENCE</scope>
</reference>
<evidence type="ECO:0000313" key="4">
    <source>
        <dbReference type="Proteomes" id="UP000626109"/>
    </source>
</evidence>
<feature type="transmembrane region" description="Helical" evidence="1">
    <location>
        <begin position="101"/>
        <end position="122"/>
    </location>
</feature>
<organism evidence="3 4">
    <name type="scientific">Polarella glacialis</name>
    <name type="common">Dinoflagellate</name>
    <dbReference type="NCBI Taxonomy" id="89957"/>
    <lineage>
        <taxon>Eukaryota</taxon>
        <taxon>Sar</taxon>
        <taxon>Alveolata</taxon>
        <taxon>Dinophyceae</taxon>
        <taxon>Suessiales</taxon>
        <taxon>Suessiaceae</taxon>
        <taxon>Polarella</taxon>
    </lineage>
</organism>
<keyword evidence="2" id="KW-0732">Signal</keyword>
<keyword evidence="1" id="KW-0812">Transmembrane</keyword>
<name>A0A813KYJ8_POLGL</name>
<comment type="caution">
    <text evidence="3">The sequence shown here is derived from an EMBL/GenBank/DDBJ whole genome shotgun (WGS) entry which is preliminary data.</text>
</comment>
<protein>
    <recommendedName>
        <fullName evidence="5">G protein-coupled receptor</fullName>
    </recommendedName>
</protein>
<dbReference type="EMBL" id="CAJNNW010032865">
    <property type="protein sequence ID" value="CAE8715797.1"/>
    <property type="molecule type" value="Genomic_DNA"/>
</dbReference>
<feature type="signal peptide" evidence="2">
    <location>
        <begin position="1"/>
        <end position="24"/>
    </location>
</feature>